<name>A0A1G7NY57_9SPHI</name>
<keyword evidence="3" id="KW-1185">Reference proteome</keyword>
<evidence type="ECO:0000313" key="3">
    <source>
        <dbReference type="Proteomes" id="UP000199072"/>
    </source>
</evidence>
<dbReference type="RefSeq" id="WP_143014293.1">
    <property type="nucleotide sequence ID" value="NZ_FNAI01000030.1"/>
</dbReference>
<keyword evidence="1" id="KW-0732">Signal</keyword>
<dbReference type="Proteomes" id="UP000199072">
    <property type="component" value="Unassembled WGS sequence"/>
</dbReference>
<dbReference type="AlphaFoldDB" id="A0A1G7NY57"/>
<feature type="signal peptide" evidence="1">
    <location>
        <begin position="1"/>
        <end position="20"/>
    </location>
</feature>
<feature type="chain" id="PRO_5011769842" evidence="1">
    <location>
        <begin position="21"/>
        <end position="109"/>
    </location>
</feature>
<evidence type="ECO:0000256" key="1">
    <source>
        <dbReference type="SAM" id="SignalP"/>
    </source>
</evidence>
<evidence type="ECO:0000313" key="2">
    <source>
        <dbReference type="EMBL" id="SDF78289.1"/>
    </source>
</evidence>
<dbReference type="EMBL" id="FNAI01000030">
    <property type="protein sequence ID" value="SDF78289.1"/>
    <property type="molecule type" value="Genomic_DNA"/>
</dbReference>
<accession>A0A1G7NY57</accession>
<sequence>MRKSLLVIAVFITSYGMAKAQTFSTPINLRNSTLNSKSNTPLFHISCSHVTAIKSHNNLFAIDDLAAKSIKPEWASSFRIETQRLSSQIIQYTKTIIHDDTAHPELMDC</sequence>
<proteinExistence type="predicted"/>
<gene>
    <name evidence="2" type="ORF">SAMN05216464_13028</name>
</gene>
<protein>
    <submittedName>
        <fullName evidence="2">Uncharacterized protein</fullName>
    </submittedName>
</protein>
<organism evidence="2 3">
    <name type="scientific">Mucilaginibacter pineti</name>
    <dbReference type="NCBI Taxonomy" id="1391627"/>
    <lineage>
        <taxon>Bacteria</taxon>
        <taxon>Pseudomonadati</taxon>
        <taxon>Bacteroidota</taxon>
        <taxon>Sphingobacteriia</taxon>
        <taxon>Sphingobacteriales</taxon>
        <taxon>Sphingobacteriaceae</taxon>
        <taxon>Mucilaginibacter</taxon>
    </lineage>
</organism>
<reference evidence="2 3" key="1">
    <citation type="submission" date="2016-10" db="EMBL/GenBank/DDBJ databases">
        <authorList>
            <person name="de Groot N.N."/>
        </authorList>
    </citation>
    <scope>NUCLEOTIDE SEQUENCE [LARGE SCALE GENOMIC DNA]</scope>
    <source>
        <strain evidence="2 3">47C3B</strain>
    </source>
</reference>